<dbReference type="InterPro" id="IPR011835">
    <property type="entry name" value="GS/SS"/>
</dbReference>
<dbReference type="Pfam" id="PF08323">
    <property type="entry name" value="Glyco_transf_5"/>
    <property type="match status" value="1"/>
</dbReference>
<proteinExistence type="inferred from homology"/>
<dbReference type="Pfam" id="PF00534">
    <property type="entry name" value="Glycos_transf_1"/>
    <property type="match status" value="1"/>
</dbReference>
<keyword evidence="11" id="KW-1185">Reference proteome</keyword>
<dbReference type="HAMAP" id="MF_00484">
    <property type="entry name" value="Glycogen_synth"/>
    <property type="match status" value="1"/>
</dbReference>
<dbReference type="EC" id="2.4.1.21" evidence="7"/>
<comment type="pathway">
    <text evidence="7">Glycan biosynthesis; glycogen biosynthesis.</text>
</comment>
<dbReference type="InterPro" id="IPR013534">
    <property type="entry name" value="Starch_synth_cat_dom"/>
</dbReference>
<dbReference type="GO" id="GO:0005978">
    <property type="term" value="P:glycogen biosynthetic process"/>
    <property type="evidence" value="ECO:0007669"/>
    <property type="project" value="UniProtKB-UniRule"/>
</dbReference>
<accession>A0A2K9P1S9</accession>
<evidence type="ECO:0000256" key="5">
    <source>
        <dbReference type="ARBA" id="ARBA00022679"/>
    </source>
</evidence>
<sequence>MSKIFMVSSEVSPFAKTGGLGDVVGSLPSALGKLGDDIRVVMPKYGCIPHEYLEQMEFKFFIYIPLGWRRKYCGVFELEKDGVIYYFIDNEYYFGDPYLYKWNDLERFAFFDKAALEILKHLDWKPDIIHCHDWQTGMVPVLLNAYYNKDTFYQGIKTVFTIHNLRYQGIYSIDIVSDFFSLNRDFFTADKLEFHGCANLLKGGIVYSDYITTVSPTYASEIQTPMGGEKLDGLLSARSQSLYGILNGIDYNVYNPKTDKYIFENYDARNVVNKKRENKMKLQQQLGLTVDGEKVMIGIISRLVDQKGFDIIAEAMGELMNMDIQLVVVGTGEAKYENLFRHNAWCNSQKMSANIMFSNELAHKVYASCDIFLMPSMFEPCGLSQMISLAYGTIPVVRETGGLKDSIMPYNEFTGEGNGFSFYPYTAHDMMYTLRYAIKIFSDKKAWTDLIKNAMRQDFSWNESAKKYQDMYNRLLG</sequence>
<evidence type="ECO:0000256" key="3">
    <source>
        <dbReference type="ARBA" id="ARBA00010281"/>
    </source>
</evidence>
<dbReference type="RefSeq" id="WP_102365434.1">
    <property type="nucleotide sequence ID" value="NZ_CP020991.1"/>
</dbReference>
<evidence type="ECO:0000256" key="1">
    <source>
        <dbReference type="ARBA" id="ARBA00001478"/>
    </source>
</evidence>
<dbReference type="SUPFAM" id="SSF53756">
    <property type="entry name" value="UDP-Glycosyltransferase/glycogen phosphorylase"/>
    <property type="match status" value="1"/>
</dbReference>
<evidence type="ECO:0000259" key="8">
    <source>
        <dbReference type="Pfam" id="PF00534"/>
    </source>
</evidence>
<feature type="domain" description="Glycosyl transferase family 1" evidence="8">
    <location>
        <begin position="291"/>
        <end position="454"/>
    </location>
</feature>
<dbReference type="OrthoDB" id="9808590at2"/>
<organism evidence="10 11">
    <name type="scientific">Monoglobus pectinilyticus</name>
    <dbReference type="NCBI Taxonomy" id="1981510"/>
    <lineage>
        <taxon>Bacteria</taxon>
        <taxon>Bacillati</taxon>
        <taxon>Bacillota</taxon>
        <taxon>Clostridia</taxon>
        <taxon>Monoglobales</taxon>
        <taxon>Monoglobaceae</taxon>
        <taxon>Monoglobus</taxon>
    </lineage>
</organism>
<evidence type="ECO:0000256" key="7">
    <source>
        <dbReference type="HAMAP-Rule" id="MF_00484"/>
    </source>
</evidence>
<dbReference type="NCBIfam" id="TIGR02095">
    <property type="entry name" value="glgA"/>
    <property type="match status" value="1"/>
</dbReference>
<dbReference type="Proteomes" id="UP000235589">
    <property type="component" value="Chromosome"/>
</dbReference>
<keyword evidence="4 7" id="KW-0328">Glycosyltransferase</keyword>
<dbReference type="NCBIfam" id="NF001898">
    <property type="entry name" value="PRK00654.1-1"/>
    <property type="match status" value="1"/>
</dbReference>
<dbReference type="KEGG" id="mpec:B9O19_01046"/>
<evidence type="ECO:0000313" key="10">
    <source>
        <dbReference type="EMBL" id="AUO19214.1"/>
    </source>
</evidence>
<comment type="function">
    <text evidence="2 7">Synthesizes alpha-1,4-glucan chains using ADP-glucose.</text>
</comment>
<dbReference type="Gene3D" id="3.40.50.2000">
    <property type="entry name" value="Glycogen Phosphorylase B"/>
    <property type="match status" value="2"/>
</dbReference>
<protein>
    <recommendedName>
        <fullName evidence="7">Glycogen synthase</fullName>
        <ecNumber evidence="7">2.4.1.21</ecNumber>
    </recommendedName>
    <alternativeName>
        <fullName evidence="7">Starch [bacterial glycogen] synthase</fullName>
    </alternativeName>
</protein>
<keyword evidence="6 7" id="KW-0320">Glycogen biosynthesis</keyword>
<dbReference type="PANTHER" id="PTHR45825:SF11">
    <property type="entry name" value="ALPHA AMYLASE DOMAIN-CONTAINING PROTEIN"/>
    <property type="match status" value="1"/>
</dbReference>
<reference evidence="10 11" key="1">
    <citation type="submission" date="2017-04" db="EMBL/GenBank/DDBJ databases">
        <title>Monoglobus pectinilyticus 14 draft genome.</title>
        <authorList>
            <person name="Kim C."/>
            <person name="Rosendale D.I."/>
            <person name="Kelly W.J."/>
            <person name="Tannock G.W."/>
            <person name="Patchett M.L."/>
            <person name="Jordens J.Z."/>
        </authorList>
    </citation>
    <scope>NUCLEOTIDE SEQUENCE [LARGE SCALE GENOMIC DNA]</scope>
    <source>
        <strain evidence="10 11">14</strain>
    </source>
</reference>
<evidence type="ECO:0000256" key="2">
    <source>
        <dbReference type="ARBA" id="ARBA00002764"/>
    </source>
</evidence>
<evidence type="ECO:0000256" key="4">
    <source>
        <dbReference type="ARBA" id="ARBA00022676"/>
    </source>
</evidence>
<keyword evidence="5 7" id="KW-0808">Transferase</keyword>
<dbReference type="EMBL" id="CP020991">
    <property type="protein sequence ID" value="AUO19214.1"/>
    <property type="molecule type" value="Genomic_DNA"/>
</dbReference>
<dbReference type="InterPro" id="IPR001296">
    <property type="entry name" value="Glyco_trans_1"/>
</dbReference>
<dbReference type="CDD" id="cd03791">
    <property type="entry name" value="GT5_Glycogen_synthase_DULL1-like"/>
    <property type="match status" value="1"/>
</dbReference>
<dbReference type="GeneID" id="98062457"/>
<feature type="domain" description="Starch synthase catalytic" evidence="9">
    <location>
        <begin position="3"/>
        <end position="236"/>
    </location>
</feature>
<dbReference type="GO" id="GO:0009011">
    <property type="term" value="F:alpha-1,4-glucan glucosyltransferase (ADP-glucose donor) activity"/>
    <property type="evidence" value="ECO:0007669"/>
    <property type="project" value="UniProtKB-UniRule"/>
</dbReference>
<evidence type="ECO:0000259" key="9">
    <source>
        <dbReference type="Pfam" id="PF08323"/>
    </source>
</evidence>
<comment type="similarity">
    <text evidence="3 7">Belongs to the glycosyltransferase 1 family. Bacterial/plant glycogen synthase subfamily.</text>
</comment>
<feature type="binding site" evidence="7">
    <location>
        <position position="16"/>
    </location>
    <ligand>
        <name>ADP-alpha-D-glucose</name>
        <dbReference type="ChEBI" id="CHEBI:57498"/>
    </ligand>
</feature>
<evidence type="ECO:0000256" key="6">
    <source>
        <dbReference type="ARBA" id="ARBA00023056"/>
    </source>
</evidence>
<evidence type="ECO:0000313" key="11">
    <source>
        <dbReference type="Proteomes" id="UP000235589"/>
    </source>
</evidence>
<dbReference type="PANTHER" id="PTHR45825">
    <property type="entry name" value="GRANULE-BOUND STARCH SYNTHASE 1, CHLOROPLASTIC/AMYLOPLASTIC"/>
    <property type="match status" value="1"/>
</dbReference>
<comment type="catalytic activity">
    <reaction evidence="1 7">
        <text>[(1-&gt;4)-alpha-D-glucosyl](n) + ADP-alpha-D-glucose = [(1-&gt;4)-alpha-D-glucosyl](n+1) + ADP + H(+)</text>
        <dbReference type="Rhea" id="RHEA:18189"/>
        <dbReference type="Rhea" id="RHEA-COMP:9584"/>
        <dbReference type="Rhea" id="RHEA-COMP:9587"/>
        <dbReference type="ChEBI" id="CHEBI:15378"/>
        <dbReference type="ChEBI" id="CHEBI:15444"/>
        <dbReference type="ChEBI" id="CHEBI:57498"/>
        <dbReference type="ChEBI" id="CHEBI:456216"/>
        <dbReference type="EC" id="2.4.1.21"/>
    </reaction>
</comment>
<dbReference type="AlphaFoldDB" id="A0A2K9P1S9"/>
<gene>
    <name evidence="7" type="primary">glgA</name>
    <name evidence="10" type="ORF">B9O19_01046</name>
</gene>
<name>A0A2K9P1S9_9FIRM</name>
<dbReference type="UniPathway" id="UPA00164"/>
<dbReference type="GO" id="GO:0004373">
    <property type="term" value="F:alpha-1,4-glucan glucosyltransferase (UDP-glucose donor) activity"/>
    <property type="evidence" value="ECO:0007669"/>
    <property type="project" value="InterPro"/>
</dbReference>